<evidence type="ECO:0000313" key="1">
    <source>
        <dbReference type="EMBL" id="CAB4185784.1"/>
    </source>
</evidence>
<dbReference type="EMBL" id="LR797078">
    <property type="protein sequence ID" value="CAB4185784.1"/>
    <property type="molecule type" value="Genomic_DNA"/>
</dbReference>
<organism evidence="1">
    <name type="scientific">uncultured Caudovirales phage</name>
    <dbReference type="NCBI Taxonomy" id="2100421"/>
    <lineage>
        <taxon>Viruses</taxon>
        <taxon>Duplodnaviria</taxon>
        <taxon>Heunggongvirae</taxon>
        <taxon>Uroviricota</taxon>
        <taxon>Caudoviricetes</taxon>
        <taxon>Peduoviridae</taxon>
        <taxon>Maltschvirus</taxon>
        <taxon>Maltschvirus maltsch</taxon>
    </lineage>
</organism>
<reference evidence="1" key="1">
    <citation type="submission" date="2020-05" db="EMBL/GenBank/DDBJ databases">
        <authorList>
            <person name="Chiriac C."/>
            <person name="Salcher M."/>
            <person name="Ghai R."/>
            <person name="Kavagutti S V."/>
        </authorList>
    </citation>
    <scope>NUCLEOTIDE SEQUENCE</scope>
</reference>
<sequence length="584" mass="57960">MAKHLNNLNLNKNELQNAVIQNLATAPASPVAGQVYFDTVEAALKVYNGSAWEASALSGVTADAAELNILDGATLSTTELNYVDGVTSAIQGQLDAKAPLASPTFTGTVTLPSGTVTSAMIADGTIVNADISSSAAIADSKLATISTAGKVDNTATSATASAGNNTIVARDGSGNFAAGTITANLTGTASLATSSTTQSQGNDTTAIATTAFVNAAVTAGVNSVAVDSLDDISDVTITSATSGQFLKWNGTAWVNDAIDLGTDTTGSYVTSLVAGTGVTLSNNSGEGATPTIAIGQAVGTGSNVTFNDLTVSGNLTVSGTTTTVNTAEILLEDNIITLNSGEAGTPSANAGIEIERGTSANAVLRWNETTDKWQTTNDGTNYYDIITTNSQVAITEAAIITAVGTDGAAGAVLSTNGAGDLSFVTSVPVANGGTGSTTTSGARTSLGVAIGSDVQAYNATLAAVAGGTYSGDDSITTVGTITAGTWTGTAIAVANGGTGATTAPTARANLGATTKVSASVGNGSATSIVVTHSLNTRDLQVQLFEVASPYAQVFTDVELTTADTLTLTFSQAPSSSQYRVVIVG</sequence>
<protein>
    <submittedName>
        <fullName evidence="1">Uncharacterized protein</fullName>
    </submittedName>
</protein>
<accession>A0A6J5R2D8</accession>
<gene>
    <name evidence="1" type="ORF">UFOVP1130_123</name>
</gene>
<name>A0A6J5R2D8_9CAUD</name>
<proteinExistence type="predicted"/>